<dbReference type="InterPro" id="IPR001403">
    <property type="entry name" value="Parvovirus_coat"/>
</dbReference>
<sequence>MPAIRKARGWVPPGYNYLGPFNQDFNKKPTNPSDNAARKHDLEYNKLIKQGHNPYWNYNHADEDFIKETDQATDWGGKFGNFVFRAKRALAPELAPPAKKKTKTKHTEPEYSHKHIKAGTKRGKPFYLFVNLARKKARMTDTQDVSEQQSDQPSVASTNAKAGGGGGGGGSGIGHSTGNYNNRTEFYYHGDEVTIVCHSSRHIHLNMSESEEYKIYDTDRGPRFPTDQTLQGRDTINDSYHAQVETPWFLINPNSWGTWMNPADFQQLTTTCREVTLEHLDQTLDNIVIKTVSKQGSGAEETTQYNNDLTALLQVALDKSNQLPWVADNMYLDSLGYIPWRPCKLKQYSYHVNFWNTIDIISGPQQNQWQQVKKEIRWDDLQFTPIETTTEIDLLRTGDSWTSGPYKFNTKPTQLSYHWQSTRHTGSVHPTDPPNAIGQQGQNIRDINGWQWGDRSDPMSAATRVSNFHIGYSWPEWRIHYGSGGPAINPGAPFSQAPWSTDPQVRLTQGASEKAIFDYNHGDDDPAHRDQWWQNNLPITGQTNWAPKNAHQANLSSNVPSRQEFWTQDYHNTFGPFTAVDDVGIQYPWGAIWTKTPDTTHKPMMSAHAPFICKDGPPGQLLVKLAPNYTENLQTDGLGNNRIVTYATFWWTGKLILKGKLRLPRQFNLYNLPGRPRGTEAKKFLPNEIGHFELPFMPGRCMPNYTM</sequence>
<keyword evidence="5" id="KW-0946">Virion</keyword>
<organism evidence="9">
    <name type="scientific">Bufavirus-1</name>
    <dbReference type="NCBI Taxonomy" id="1209382"/>
    <lineage>
        <taxon>Viruses</taxon>
        <taxon>Monodnaviria</taxon>
        <taxon>Shotokuvirae</taxon>
        <taxon>Cossaviricota</taxon>
        <taxon>Quintoviricetes</taxon>
        <taxon>Piccovirales</taxon>
        <taxon>Parvoviridae</taxon>
        <taxon>Parvovirinae</taxon>
    </lineage>
</organism>
<feature type="domain" description="Phospholipase A2-like" evidence="8">
    <location>
        <begin position="8"/>
        <end position="87"/>
    </location>
</feature>
<dbReference type="GO" id="GO:0005198">
    <property type="term" value="F:structural molecule activity"/>
    <property type="evidence" value="ECO:0007669"/>
    <property type="project" value="InterPro"/>
</dbReference>
<feature type="region of interest" description="Disordered" evidence="6">
    <location>
        <begin position="97"/>
        <end position="117"/>
    </location>
</feature>
<keyword evidence="3" id="KW-1140">T=1 icosahedral capsid protein</keyword>
<reference evidence="10 11" key="2">
    <citation type="journal article" date="2024" name="Viruses">
        <title>Structural Characterization of Human Bufavirus 1: Receptor Binding and Endosomal pH-Induced Changes.</title>
        <authorList>
            <person name="Gulkis M."/>
            <person name="Luo M."/>
            <person name="Chipman P."/>
            <person name="Mietzsch M."/>
            <person name="Soderlund-Venermo M."/>
            <person name="Bennett A."/>
            <person name="McKenna R."/>
        </authorList>
    </citation>
    <scope>STRUCTURE BY ELECTRON MICROSCOPY (2.16 ANGSTROMS)</scope>
</reference>
<dbReference type="EMDB" id="EMD-45973"/>
<dbReference type="SUPFAM" id="SSF88645">
    <property type="entry name" value="ssDNA viruses"/>
    <property type="match status" value="1"/>
</dbReference>
<keyword evidence="4" id="KW-0167">Capsid protein</keyword>
<feature type="compositionally biased region" description="Polar residues" evidence="6">
    <location>
        <begin position="140"/>
        <end position="160"/>
    </location>
</feature>
<evidence type="ECO:0000259" key="7">
    <source>
        <dbReference type="Pfam" id="PF00740"/>
    </source>
</evidence>
<dbReference type="GO" id="GO:0039615">
    <property type="term" value="C:T=1 icosahedral viral capsid"/>
    <property type="evidence" value="ECO:0007669"/>
    <property type="project" value="UniProtKB-KW"/>
</dbReference>
<evidence type="ECO:0000256" key="4">
    <source>
        <dbReference type="ARBA" id="ARBA00022561"/>
    </source>
</evidence>
<accession>A0A097PIM0</accession>
<evidence type="ECO:0000256" key="5">
    <source>
        <dbReference type="ARBA" id="ARBA00022844"/>
    </source>
</evidence>
<comment type="subcellular location">
    <subcellularLocation>
        <location evidence="1">Virion</location>
    </subcellularLocation>
</comment>
<dbReference type="SMR" id="A0A097PIM0"/>
<dbReference type="EMDB" id="EMD-45954"/>
<dbReference type="Pfam" id="PF00740">
    <property type="entry name" value="VP1_2"/>
    <property type="match status" value="2"/>
</dbReference>
<proteinExistence type="evidence at protein level"/>
<evidence type="ECO:0007829" key="11">
    <source>
        <dbReference type="PDB" id="9CV0"/>
    </source>
</evidence>
<feature type="domain" description="Coat protein VP1/VP2 Parvovirus" evidence="7">
    <location>
        <begin position="460"/>
        <end position="661"/>
    </location>
</feature>
<keyword evidence="10 11" id="KW-0002">3D-structure</keyword>
<dbReference type="PDB" id="9CUZ">
    <property type="method" value="EM"/>
    <property type="resolution" value="2.16 A"/>
    <property type="chains" value="1/2/3/4/5/6/7/8/A/B/C/D/E/F/G/H/I/J/K/L/M/N/O/P/Q/R/S/T/U/V=1-707"/>
</dbReference>
<name>A0A097PIM0_9VIRU</name>
<dbReference type="InterPro" id="IPR036952">
    <property type="entry name" value="VP1/VP2"/>
</dbReference>
<dbReference type="InterPro" id="IPR013607">
    <property type="entry name" value="Phospholipase_A2-like"/>
</dbReference>
<dbReference type="Gene3D" id="2.170.30.10">
    <property type="entry name" value="Parvovirus coat protein VP1/VP2"/>
    <property type="match status" value="1"/>
</dbReference>
<dbReference type="EMBL" id="KM580347">
    <property type="protein sequence ID" value="AIU47673.1"/>
    <property type="molecule type" value="Genomic_DNA"/>
</dbReference>
<protein>
    <submittedName>
        <fullName evidence="9">VP1</fullName>
    </submittedName>
</protein>
<feature type="domain" description="Coat protein VP1/VP2 Parvovirus" evidence="7">
    <location>
        <begin position="165"/>
        <end position="418"/>
    </location>
</feature>
<comment type="similarity">
    <text evidence="2">Belongs to the parvoviridae capsid protein family.</text>
</comment>
<evidence type="ECO:0000256" key="2">
    <source>
        <dbReference type="ARBA" id="ARBA00005398"/>
    </source>
</evidence>
<feature type="compositionally biased region" description="Gly residues" evidence="6">
    <location>
        <begin position="162"/>
        <end position="175"/>
    </location>
</feature>
<dbReference type="PDB" id="9CV9">
    <property type="method" value="EM"/>
    <property type="resolution" value="3.20 A"/>
    <property type="chains" value="1/2/3/4/5/6/7/8/A/B/C/D/E/F/G/H/I/J/K/L/M/N/O/P/Q/R/S/T/U/V=1-707"/>
</dbReference>
<evidence type="ECO:0007829" key="10">
    <source>
        <dbReference type="PDB" id="9CUZ"/>
    </source>
</evidence>
<dbReference type="Pfam" id="PF08398">
    <property type="entry name" value="Phospholip_A2_4"/>
    <property type="match status" value="1"/>
</dbReference>
<dbReference type="EMDB" id="EMD-45955"/>
<dbReference type="PDB" id="9CWS">
    <property type="method" value="EM"/>
    <property type="resolution" value="2.73 A"/>
    <property type="chains" value="1/2/3/4/5/6/7/8/A/B/C/D/E/F/G/H/I/J/K/L/M/N/O/P/Q/R/S/T/U/V=1-707"/>
</dbReference>
<evidence type="ECO:0000256" key="1">
    <source>
        <dbReference type="ARBA" id="ARBA00004328"/>
    </source>
</evidence>
<dbReference type="EMDB" id="EMD-45958"/>
<reference evidence="9" key="1">
    <citation type="submission" date="2014-09" db="EMBL/GenBank/DDBJ databases">
        <authorList>
            <person name="Liu W."/>
            <person name="Huang D."/>
            <person name="Wang W."/>
            <person name="An X."/>
            <person name="Pei G."/>
            <person name="Tong Y."/>
        </authorList>
    </citation>
    <scope>NUCLEOTIDE SEQUENCE</scope>
    <source>
        <strain evidence="9">BJ133/BeiJing/2011</strain>
    </source>
</reference>
<gene>
    <name evidence="9" type="ORF">BF-002</name>
</gene>
<dbReference type="InterPro" id="IPR016184">
    <property type="entry name" value="Capsid/spike_ssDNA_virus"/>
</dbReference>
<evidence type="ECO:0000259" key="8">
    <source>
        <dbReference type="Pfam" id="PF08398"/>
    </source>
</evidence>
<evidence type="ECO:0000313" key="9">
    <source>
        <dbReference type="EMBL" id="AIU47673.1"/>
    </source>
</evidence>
<evidence type="ECO:0000256" key="3">
    <source>
        <dbReference type="ARBA" id="ARBA00022431"/>
    </source>
</evidence>
<dbReference type="PDB" id="9CV0">
    <property type="method" value="EM"/>
    <property type="resolution" value="2.84 A"/>
    <property type="chains" value="1/2/3/4/5/6/7/8/A/B/C/D/E/F/G/H/I/J/K/L/M/N/O/P/Q/R/S/T/U/V=1-707"/>
</dbReference>
<evidence type="ECO:0000256" key="6">
    <source>
        <dbReference type="SAM" id="MobiDB-lite"/>
    </source>
</evidence>
<feature type="region of interest" description="Disordered" evidence="6">
    <location>
        <begin position="139"/>
        <end position="176"/>
    </location>
</feature>